<dbReference type="EMBL" id="PDWW01000006">
    <property type="protein sequence ID" value="KAF1725924.1"/>
    <property type="molecule type" value="Genomic_DNA"/>
</dbReference>
<gene>
    <name evidence="15" type="ORF">CSC78_06470</name>
</gene>
<evidence type="ECO:0000256" key="6">
    <source>
        <dbReference type="ARBA" id="ARBA00023077"/>
    </source>
</evidence>
<comment type="subcellular location">
    <subcellularLocation>
        <location evidence="1 9">Cell outer membrane</location>
        <topology evidence="1 9">Multi-pass membrane protein</topology>
    </subcellularLocation>
</comment>
<dbReference type="Proteomes" id="UP000781710">
    <property type="component" value="Unassembled WGS sequence"/>
</dbReference>
<evidence type="ECO:0000256" key="12">
    <source>
        <dbReference type="SAM" id="SignalP"/>
    </source>
</evidence>
<evidence type="ECO:0000313" key="15">
    <source>
        <dbReference type="EMBL" id="KAF1725924.1"/>
    </source>
</evidence>
<name>A0ABQ6ZIM5_9GAMM</name>
<keyword evidence="4 9" id="KW-0812">Transmembrane</keyword>
<sequence>MKQVPAAFGVFLLAAAVSASVQAQQNTPLPQDAASEQERAKDAVDLDQVIVTGVRSAKSVDKIPGAVSLVTKEEIAHTLLLTDDATAVLARTVPGYAEASQAMSNSGETLRGRVALRLFDGVPQGSPLRDGSRNATFTDMGIVGRVEVINGPSASEGIGASGGIINYISAVPTKEGNEFRLLTRYSTQFKDDSAGWKVGMNFARKQDNYDMIVGVSRIDRGMGYDANGLRLGMNTSGSVSDSEARNLFVKGGINFGEDLEKRLQVSYSDFKIEGNGNYVQVDGCRYEPGWCENPSPNTSERGHLFGTKAEFNDFTQVNVIYTDADFFGGTLSLNAYWADQAMRYPAENGSDRQDPLIPPNGPDGLIWDQSEINSDKVGFRPSWTRGELFGVEGLELRTGVDWVRDKADQRLALTNRLWVPPMEYESVAPYMQLSYDIGPVTLSSGFRREDGELSVNDYTTTWYRDRRFVQGGKLSYQENLVNFGAIWRITDQWSVFGAYGEGFGLPNVGIPLRNISCPNDPNDTKPDGCPGDPPATVDSTFQELKAVVVDNREIGVNWRGERTSFSASHYDSRSKLGSSYVIDPITEDYTLFRAPTRIKGFEFSGDWTINDAWKLSGVYSRIRGKTSFWTQDPEGRWDAGPLNKPIGALDVNPDKIALSVRWKFSEAGDATLGSTTLLSRDLSGSDVRPYDNREFSYEEHTTGYTLFDLGVNYRVEKVGRFSLGIENLTNKQYILTWSQVPGWRNYWAGRGRMYSFTYEYTF</sequence>
<dbReference type="PROSITE" id="PS52016">
    <property type="entry name" value="TONB_DEPENDENT_REC_3"/>
    <property type="match status" value="1"/>
</dbReference>
<evidence type="ECO:0000256" key="4">
    <source>
        <dbReference type="ARBA" id="ARBA00022692"/>
    </source>
</evidence>
<keyword evidence="5 12" id="KW-0732">Signal</keyword>
<keyword evidence="6 11" id="KW-0798">TonB box</keyword>
<evidence type="ECO:0000256" key="1">
    <source>
        <dbReference type="ARBA" id="ARBA00004571"/>
    </source>
</evidence>
<keyword evidence="2 9" id="KW-0813">Transport</keyword>
<protein>
    <submittedName>
        <fullName evidence="15">TonB-dependent receptor</fullName>
    </submittedName>
</protein>
<dbReference type="CDD" id="cd01347">
    <property type="entry name" value="ligand_gated_channel"/>
    <property type="match status" value="1"/>
</dbReference>
<accession>A0ABQ6ZIM5</accession>
<dbReference type="PANTHER" id="PTHR30069:SF42">
    <property type="entry name" value="FERRIC AEROBACTIN RECEPTOR"/>
    <property type="match status" value="1"/>
</dbReference>
<dbReference type="PANTHER" id="PTHR30069">
    <property type="entry name" value="TONB-DEPENDENT OUTER MEMBRANE RECEPTOR"/>
    <property type="match status" value="1"/>
</dbReference>
<dbReference type="InterPro" id="IPR010917">
    <property type="entry name" value="TonB_rcpt_CS"/>
</dbReference>
<feature type="domain" description="TonB-dependent receptor-like beta-barrel" evidence="13">
    <location>
        <begin position="284"/>
        <end position="728"/>
    </location>
</feature>
<keyword evidence="8 9" id="KW-0998">Cell outer membrane</keyword>
<keyword evidence="15" id="KW-0675">Receptor</keyword>
<dbReference type="InterPro" id="IPR037066">
    <property type="entry name" value="Plug_dom_sf"/>
</dbReference>
<proteinExistence type="inferred from homology"/>
<evidence type="ECO:0000256" key="2">
    <source>
        <dbReference type="ARBA" id="ARBA00022448"/>
    </source>
</evidence>
<comment type="similarity">
    <text evidence="9 11">Belongs to the TonB-dependent receptor family.</text>
</comment>
<feature type="signal peptide" evidence="12">
    <location>
        <begin position="1"/>
        <end position="23"/>
    </location>
</feature>
<dbReference type="InterPro" id="IPR012910">
    <property type="entry name" value="Plug_dom"/>
</dbReference>
<dbReference type="Gene3D" id="2.40.170.20">
    <property type="entry name" value="TonB-dependent receptor, beta-barrel domain"/>
    <property type="match status" value="1"/>
</dbReference>
<evidence type="ECO:0000256" key="11">
    <source>
        <dbReference type="RuleBase" id="RU003357"/>
    </source>
</evidence>
<dbReference type="Gene3D" id="2.170.130.10">
    <property type="entry name" value="TonB-dependent receptor, plug domain"/>
    <property type="match status" value="1"/>
</dbReference>
<comment type="caution">
    <text evidence="15">The sequence shown here is derived from an EMBL/GenBank/DDBJ whole genome shotgun (WGS) entry which is preliminary data.</text>
</comment>
<feature type="domain" description="TonB-dependent receptor plug" evidence="14">
    <location>
        <begin position="61"/>
        <end position="164"/>
    </location>
</feature>
<evidence type="ECO:0000256" key="10">
    <source>
        <dbReference type="PROSITE-ProRule" id="PRU10144"/>
    </source>
</evidence>
<dbReference type="InterPro" id="IPR039426">
    <property type="entry name" value="TonB-dep_rcpt-like"/>
</dbReference>
<organism evidence="15 16">
    <name type="scientific">Pseudoxanthomonas japonensis</name>
    <dbReference type="NCBI Taxonomy" id="69284"/>
    <lineage>
        <taxon>Bacteria</taxon>
        <taxon>Pseudomonadati</taxon>
        <taxon>Pseudomonadota</taxon>
        <taxon>Gammaproteobacteria</taxon>
        <taxon>Lysobacterales</taxon>
        <taxon>Lysobacteraceae</taxon>
        <taxon>Pseudoxanthomonas</taxon>
    </lineage>
</organism>
<evidence type="ECO:0000256" key="8">
    <source>
        <dbReference type="ARBA" id="ARBA00023237"/>
    </source>
</evidence>
<reference evidence="15 16" key="1">
    <citation type="submission" date="2017-10" db="EMBL/GenBank/DDBJ databases">
        <title>Whole genome sequencing of members of genus Pseudoxanthomonas.</title>
        <authorList>
            <person name="Kumar S."/>
            <person name="Bansal K."/>
            <person name="Kaur A."/>
            <person name="Patil P."/>
            <person name="Sharma S."/>
            <person name="Patil P.B."/>
        </authorList>
    </citation>
    <scope>NUCLEOTIDE SEQUENCE [LARGE SCALE GENOMIC DNA]</scope>
    <source>
        <strain evidence="15 16">DSM 17109</strain>
    </source>
</reference>
<evidence type="ECO:0000256" key="9">
    <source>
        <dbReference type="PROSITE-ProRule" id="PRU01360"/>
    </source>
</evidence>
<evidence type="ECO:0000313" key="16">
    <source>
        <dbReference type="Proteomes" id="UP000781710"/>
    </source>
</evidence>
<feature type="chain" id="PRO_5045906222" evidence="12">
    <location>
        <begin position="24"/>
        <end position="762"/>
    </location>
</feature>
<dbReference type="InterPro" id="IPR036942">
    <property type="entry name" value="Beta-barrel_TonB_sf"/>
</dbReference>
<evidence type="ECO:0000256" key="5">
    <source>
        <dbReference type="ARBA" id="ARBA00022729"/>
    </source>
</evidence>
<dbReference type="Pfam" id="PF00593">
    <property type="entry name" value="TonB_dep_Rec_b-barrel"/>
    <property type="match status" value="1"/>
</dbReference>
<dbReference type="SUPFAM" id="SSF56935">
    <property type="entry name" value="Porins"/>
    <property type="match status" value="1"/>
</dbReference>
<keyword evidence="16" id="KW-1185">Reference proteome</keyword>
<evidence type="ECO:0000256" key="7">
    <source>
        <dbReference type="ARBA" id="ARBA00023136"/>
    </source>
</evidence>
<feature type="short sequence motif" description="TonB C-terminal box" evidence="10">
    <location>
        <begin position="745"/>
        <end position="762"/>
    </location>
</feature>
<dbReference type="Pfam" id="PF07715">
    <property type="entry name" value="Plug"/>
    <property type="match status" value="1"/>
</dbReference>
<evidence type="ECO:0000256" key="3">
    <source>
        <dbReference type="ARBA" id="ARBA00022452"/>
    </source>
</evidence>
<dbReference type="PROSITE" id="PS01156">
    <property type="entry name" value="TONB_DEPENDENT_REC_2"/>
    <property type="match status" value="1"/>
</dbReference>
<evidence type="ECO:0000259" key="13">
    <source>
        <dbReference type="Pfam" id="PF00593"/>
    </source>
</evidence>
<keyword evidence="7 9" id="KW-0472">Membrane</keyword>
<evidence type="ECO:0000259" key="14">
    <source>
        <dbReference type="Pfam" id="PF07715"/>
    </source>
</evidence>
<dbReference type="InterPro" id="IPR000531">
    <property type="entry name" value="Beta-barrel_TonB"/>
</dbReference>
<keyword evidence="3 9" id="KW-1134">Transmembrane beta strand</keyword>
<dbReference type="RefSeq" id="WP_162337091.1">
    <property type="nucleotide sequence ID" value="NZ_JBHSRQ010000008.1"/>
</dbReference>